<name>A0AAW9PRE0_9CYAN</name>
<evidence type="ECO:0000313" key="10">
    <source>
        <dbReference type="Proteomes" id="UP001333818"/>
    </source>
</evidence>
<dbReference type="PROSITE" id="PS51779">
    <property type="entry name" value="POTRA"/>
    <property type="match status" value="1"/>
</dbReference>
<dbReference type="Gene3D" id="3.10.20.310">
    <property type="entry name" value="membrane protein fhac"/>
    <property type="match status" value="3"/>
</dbReference>
<evidence type="ECO:0000256" key="6">
    <source>
        <dbReference type="SAM" id="MobiDB-lite"/>
    </source>
</evidence>
<feature type="compositionally biased region" description="Low complexity" evidence="6">
    <location>
        <begin position="43"/>
        <end position="60"/>
    </location>
</feature>
<keyword evidence="4" id="KW-0472">Membrane</keyword>
<evidence type="ECO:0000256" key="4">
    <source>
        <dbReference type="ARBA" id="ARBA00023136"/>
    </source>
</evidence>
<accession>A0AAW9PRE0</accession>
<dbReference type="Pfam" id="PF08479">
    <property type="entry name" value="POTRA_2"/>
    <property type="match status" value="1"/>
</dbReference>
<evidence type="ECO:0000256" key="5">
    <source>
        <dbReference type="ARBA" id="ARBA00023237"/>
    </source>
</evidence>
<dbReference type="AlphaFoldDB" id="A0AAW9PRE0"/>
<feature type="chain" id="PRO_5043499851" evidence="7">
    <location>
        <begin position="26"/>
        <end position="685"/>
    </location>
</feature>
<dbReference type="InterPro" id="IPR013686">
    <property type="entry name" value="Polypept-transport_assoc_ShlB"/>
</dbReference>
<evidence type="ECO:0000259" key="8">
    <source>
        <dbReference type="PROSITE" id="PS51779"/>
    </source>
</evidence>
<feature type="region of interest" description="Disordered" evidence="6">
    <location>
        <begin position="36"/>
        <end position="96"/>
    </location>
</feature>
<keyword evidence="5" id="KW-0998">Cell outer membrane</keyword>
<dbReference type="RefSeq" id="WP_330482583.1">
    <property type="nucleotide sequence ID" value="NZ_JAZBJZ010000013.1"/>
</dbReference>
<reference evidence="9" key="1">
    <citation type="submission" date="2024-01" db="EMBL/GenBank/DDBJ databases">
        <title>Bank of Algae and Cyanobacteria of the Azores (BACA) strain genomes.</title>
        <authorList>
            <person name="Luz R."/>
            <person name="Cordeiro R."/>
            <person name="Fonseca A."/>
            <person name="Goncalves V."/>
        </authorList>
    </citation>
    <scope>NUCLEOTIDE SEQUENCE</scope>
    <source>
        <strain evidence="9">BACA0141</strain>
    </source>
</reference>
<organism evidence="9 10">
    <name type="scientific">Tumidithrix elongata BACA0141</name>
    <dbReference type="NCBI Taxonomy" id="2716417"/>
    <lineage>
        <taxon>Bacteria</taxon>
        <taxon>Bacillati</taxon>
        <taxon>Cyanobacteriota</taxon>
        <taxon>Cyanophyceae</taxon>
        <taxon>Pseudanabaenales</taxon>
        <taxon>Pseudanabaenaceae</taxon>
        <taxon>Tumidithrix</taxon>
        <taxon>Tumidithrix elongata</taxon>
    </lineage>
</organism>
<evidence type="ECO:0000256" key="2">
    <source>
        <dbReference type="ARBA" id="ARBA00022692"/>
    </source>
</evidence>
<dbReference type="InterPro" id="IPR010827">
    <property type="entry name" value="BamA/TamA_POTRA"/>
</dbReference>
<evidence type="ECO:0000256" key="7">
    <source>
        <dbReference type="SAM" id="SignalP"/>
    </source>
</evidence>
<evidence type="ECO:0000313" key="9">
    <source>
        <dbReference type="EMBL" id="MEE3716157.1"/>
    </source>
</evidence>
<dbReference type="InterPro" id="IPR000184">
    <property type="entry name" value="Bac_surfAg_D15"/>
</dbReference>
<dbReference type="InterPro" id="IPR039910">
    <property type="entry name" value="D15-like"/>
</dbReference>
<feature type="domain" description="POTRA" evidence="8">
    <location>
        <begin position="179"/>
        <end position="253"/>
    </location>
</feature>
<feature type="compositionally biased region" description="Pro residues" evidence="6">
    <location>
        <begin position="61"/>
        <end position="83"/>
    </location>
</feature>
<evidence type="ECO:0000256" key="3">
    <source>
        <dbReference type="ARBA" id="ARBA00022729"/>
    </source>
</evidence>
<dbReference type="Gene3D" id="2.40.160.50">
    <property type="entry name" value="membrane protein fhac: a member of the omp85/tpsb transporter family"/>
    <property type="match status" value="1"/>
</dbReference>
<dbReference type="GO" id="GO:0019867">
    <property type="term" value="C:outer membrane"/>
    <property type="evidence" value="ECO:0007669"/>
    <property type="project" value="InterPro"/>
</dbReference>
<feature type="signal peptide" evidence="7">
    <location>
        <begin position="1"/>
        <end position="25"/>
    </location>
</feature>
<gene>
    <name evidence="9" type="ORF">V2H45_05290</name>
</gene>
<comment type="caution">
    <text evidence="9">The sequence shown here is derived from an EMBL/GenBank/DDBJ whole genome shotgun (WGS) entry which is preliminary data.</text>
</comment>
<dbReference type="PANTHER" id="PTHR12815:SF47">
    <property type="entry name" value="TRANSLOCATION AND ASSEMBLY MODULE SUBUNIT TAMA"/>
    <property type="match status" value="1"/>
</dbReference>
<dbReference type="Pfam" id="PF07244">
    <property type="entry name" value="POTRA"/>
    <property type="match status" value="2"/>
</dbReference>
<keyword evidence="3 7" id="KW-0732">Signal</keyword>
<comment type="subcellular location">
    <subcellularLocation>
        <location evidence="1">Membrane</location>
    </subcellularLocation>
</comment>
<proteinExistence type="predicted"/>
<dbReference type="EMBL" id="JAZBJZ010000013">
    <property type="protein sequence ID" value="MEE3716157.1"/>
    <property type="molecule type" value="Genomic_DNA"/>
</dbReference>
<dbReference type="InterPro" id="IPR034746">
    <property type="entry name" value="POTRA"/>
</dbReference>
<keyword evidence="2" id="KW-0812">Transmembrane</keyword>
<sequence length="685" mass="72544">MRINLVVLLALVSPNVLLLGTPTQAQVVSPQPAIAQASPNPVVPATPATPTVDPSTTPTAQVPPKPTAPTEPATPVPATPAPVTPATEPVTPPAPANEPQVLVGEVVVKTAPDQPPLPPEIEKQVYDVISTRPGRTTTRTQLQSDINAVFATGFFSNVQAEPEDTDIGVRVTFFVMPNPVLKAVKTDGTKVLEPGVIDRIFGSQIGKVTNLKDLQAGVKTLEKYYQDNGYALAQIIDIKAQPDGTVTLVVAEGEVEDIKVAYLNEEGKTQDKDGKPVGGTTRDFIITRELSLKPGDVFNKSKVQSDLQRVFGLGLFDDVNLGLAPGTDPHKVIVTVNVKERNTGSIAIGAGLSSATGLFGTVSFQQQNLGGNNQKLGLDIQLGERELLFDLNFTDPWLAGDPNRTSFTANIFSRRVFSYVLDSPVGVGTNNDTAQINRIGFGFSFSRPLDVGTTASIGARFERVRITDSNGNTTPLDVQGNQLTIDPSGQDDLLLLQFAYAKDGRNDPIKPTSGSVFRIAAEQSIPFGNGSIFLSRLRASYSFYIPVQFLNFSEGAQALAFNFQAGTVLGTLPPYEAFQIGGSNSVRGWDEGKIGSGRSFGLVSAEYRFPVFSIVGGVLFADYGTDFGTGTAVIGNPAGVRGKPGNGGGYGVGVRIQSPLGAIRVDYGIGTNGSTQFSFGLGEKF</sequence>
<dbReference type="Proteomes" id="UP001333818">
    <property type="component" value="Unassembled WGS sequence"/>
</dbReference>
<dbReference type="Pfam" id="PF01103">
    <property type="entry name" value="Omp85"/>
    <property type="match status" value="1"/>
</dbReference>
<evidence type="ECO:0000256" key="1">
    <source>
        <dbReference type="ARBA" id="ARBA00004370"/>
    </source>
</evidence>
<dbReference type="PANTHER" id="PTHR12815">
    <property type="entry name" value="SORTING AND ASSEMBLY MACHINERY SAMM50 PROTEIN FAMILY MEMBER"/>
    <property type="match status" value="1"/>
</dbReference>
<protein>
    <submittedName>
        <fullName evidence="9">BamA/TamA family outer membrane protein</fullName>
    </submittedName>
</protein>
<keyword evidence="10" id="KW-1185">Reference proteome</keyword>